<dbReference type="Proteomes" id="UP000076532">
    <property type="component" value="Unassembled WGS sequence"/>
</dbReference>
<feature type="region of interest" description="Disordered" evidence="2">
    <location>
        <begin position="1433"/>
        <end position="1454"/>
    </location>
</feature>
<feature type="region of interest" description="Disordered" evidence="2">
    <location>
        <begin position="1578"/>
        <end position="1602"/>
    </location>
</feature>
<feature type="compositionally biased region" description="Low complexity" evidence="2">
    <location>
        <begin position="641"/>
        <end position="655"/>
    </location>
</feature>
<keyword evidence="5" id="KW-1185">Reference proteome</keyword>
<feature type="compositionally biased region" description="Low complexity" evidence="2">
    <location>
        <begin position="666"/>
        <end position="677"/>
    </location>
</feature>
<feature type="compositionally biased region" description="Basic and acidic residues" evidence="2">
    <location>
        <begin position="1788"/>
        <end position="1797"/>
    </location>
</feature>
<feature type="compositionally biased region" description="Polar residues" evidence="2">
    <location>
        <begin position="382"/>
        <end position="395"/>
    </location>
</feature>
<keyword evidence="3" id="KW-1133">Transmembrane helix</keyword>
<evidence type="ECO:0000256" key="1">
    <source>
        <dbReference type="SAM" id="Coils"/>
    </source>
</evidence>
<evidence type="ECO:0000313" key="5">
    <source>
        <dbReference type="Proteomes" id="UP000076532"/>
    </source>
</evidence>
<feature type="region of interest" description="Disordered" evidence="2">
    <location>
        <begin position="1686"/>
        <end position="1746"/>
    </location>
</feature>
<feature type="compositionally biased region" description="Acidic residues" evidence="2">
    <location>
        <begin position="228"/>
        <end position="237"/>
    </location>
</feature>
<keyword evidence="3" id="KW-0472">Membrane</keyword>
<feature type="transmembrane region" description="Helical" evidence="3">
    <location>
        <begin position="1823"/>
        <end position="1841"/>
    </location>
</feature>
<keyword evidence="3" id="KW-0812">Transmembrane</keyword>
<feature type="compositionally biased region" description="Low complexity" evidence="2">
    <location>
        <begin position="826"/>
        <end position="841"/>
    </location>
</feature>
<feature type="region of interest" description="Disordered" evidence="2">
    <location>
        <begin position="1761"/>
        <end position="1804"/>
    </location>
</feature>
<feature type="compositionally biased region" description="Low complexity" evidence="2">
    <location>
        <begin position="754"/>
        <end position="801"/>
    </location>
</feature>
<feature type="transmembrane region" description="Helical" evidence="3">
    <location>
        <begin position="25"/>
        <end position="43"/>
    </location>
</feature>
<proteinExistence type="predicted"/>
<keyword evidence="1" id="KW-0175">Coiled coil</keyword>
<sequence length="1860" mass="198256">MDVDSESDILGGPSLEIGPSGGNGWLFNTAVVALVCGLGWLAWHGRARYLQMTEIRYKKAMRRRHGIPDEDQRPFNVAYAAAMRARGREDEGSSAPGGSDKRLRNALAEGQEGLRQRFSDVAPQATTSSAWQDTQALAPPQIIQSRSQNHLYETTTPADPLDFNARYQPIYPELYVTGPDGDATHSGPIPVSRQHSKLSNLPAHIRKRSFDEEEDEIEPLKKSRVEGEEFIDGDEDAAWAYQRGSKRGVTDEDDEGYESNRGDKRPRNVSRDKTPEDYIMEEDELDADELADLQTIPRGKKRDRAEAGSTFGGDDEDHTEEGKASRRHKRKMLSKRKSDAYMQSRGRKRDMEESDEEETSQGYQGARRKRGKKAEEDDGDGSDTSMNESLMSRGSYTKGRKIGDEWAVNGVLYKVGPNRQRLRQALVKKARNKFPMPKDSQHPDRQANLEVFVETWLTEDEFKEAKDRHELAWQDTPKPSAEPETPGDVQDSPSMKGKDLLWSKAAVQESPLPARRPFRQSIATNMGLRINAFPETQTASGRRISSAYSPAPSGAPLESPSRKTSFRTFSKWEKQDLEAEAMAKMRAKLQEQKKSTPSDVKSLGLGAPPLTSSISAPGPATFASTPFMSTPGLFAKPADKLSPAPSAPSISLSVPNATGSTETSRPPLFSAPSAPALVENKSQSSFSFVKPPAAAPSGTSSTLSFPAMSAPQADPAKPSMAAPTPSLNVPNFFAPKASSPLLAPAPAQSPQPVAPAAAFGMKPPTSAATSAPSFSFGNPASKPAAPPASSQVAQPAAGASSTFGGAKPTLFGGSQVSTPSSVNGLGSFNAPPANSSSPFGAKASTMSNPMGAPSPFGAPAATTPIGSPFSADKGRPEAPKSTSVFGSSSTANGNSAKPPSVFGSTQPTSAFGSSAAPTAPAFGSGNSQASSPAPPKFSFGVSKAPSASPAPAPEAPKPQASSFGFGNAPAAPKPVETAEATSAPKFKFSVPGGASTAFGSTSASSSPLAAAPKSGFGGFANGPSAGNPFSAAPTANSPILFGSGASTTSGSQAPKPSFAFGSSSTITPAAAAPAPTGASSFAFGGASPFGAAPANTTANSGTQPAFGQTSTSTPSAFGFGNTSTSPPPPYDAASRASSTTSRLEPIDWEGLRRSTPHTSPAAEEWMNEHSREEISGLLLKADGLIKGREADISATSAAFRNLQEDSRTLKNKHEAFLRRIPSPITSPAGSTFTSPANPNSTLPNSPHYYSGNLSNLSPDTNSVLRARRPRKISVSLTDISQLSDQNAELLSKVEKLESESLQTEQAGRRRLRNLEKEIKGLRQELDKTRSKSDEFEARAKRGPTVDAEKVVEDVWRKKLGREEKIRAIRGHFSSRDDSDIIDFAPRNPITAWTTPQASSSKSLRRTPSMPITPLAFRFPSQLFNSINRQDDNDVFSSSSVHPATGSESPSRGQELAVVSQLLSKIEELEEANSSIAEQQARSASKLRAVQQDAESIRRVYECLGDSEDVQWEIVPEDDPPVDGNETVRFQSLRRRLDSIHSPVQNHDVFTEEVADNMQSTMHDAALAGLSTNTRPRKSLAGLFDPLPESSSSPTGVPFGDASVSWDTDESTHVRSLSAISIDLSPSPGERPTLSNELGDQWNAGAESYHLQNASLYNLISPIASPAPRASPLPPTSHASTFAGRIKSPLAPESSSPASPLAHKDFRTARYRRMSQTVRARADQLTGGRFKESLLGSRSNPGHASTGMVSLPQSLMSVFESMAGSDKPHPDAPTEVVKESPSEEEQPESAEREEDRGDATPSTSTVMVRTAGAQVGVSKVVLELWLWLQFVIIILVFLWAVAKRGPRNVLRDAEKRRATRS</sequence>
<feature type="compositionally biased region" description="Polar residues" evidence="2">
    <location>
        <begin position="880"/>
        <end position="916"/>
    </location>
</feature>
<feature type="compositionally biased region" description="Low complexity" evidence="2">
    <location>
        <begin position="1132"/>
        <end position="1142"/>
    </location>
</feature>
<feature type="compositionally biased region" description="Low complexity" evidence="2">
    <location>
        <begin position="1042"/>
        <end position="1051"/>
    </location>
</feature>
<evidence type="ECO:0000313" key="4">
    <source>
        <dbReference type="EMBL" id="KZP13510.1"/>
    </source>
</evidence>
<feature type="compositionally biased region" description="Basic residues" evidence="2">
    <location>
        <begin position="325"/>
        <end position="335"/>
    </location>
</feature>
<feature type="region of interest" description="Disordered" evidence="2">
    <location>
        <begin position="1618"/>
        <end position="1637"/>
    </location>
</feature>
<feature type="compositionally biased region" description="Polar residues" evidence="2">
    <location>
        <begin position="1735"/>
        <end position="1746"/>
    </location>
</feature>
<feature type="region of interest" description="Disordered" evidence="2">
    <location>
        <begin position="996"/>
        <end position="1168"/>
    </location>
</feature>
<feature type="coiled-coil region" evidence="1">
    <location>
        <begin position="1279"/>
        <end position="1338"/>
    </location>
</feature>
<feature type="compositionally biased region" description="Basic and acidic residues" evidence="2">
    <location>
        <begin position="583"/>
        <end position="596"/>
    </location>
</feature>
<reference evidence="4 5" key="1">
    <citation type="journal article" date="2016" name="Mol. Biol. Evol.">
        <title>Comparative Genomics of Early-Diverging Mushroom-Forming Fungi Provides Insights into the Origins of Lignocellulose Decay Capabilities.</title>
        <authorList>
            <person name="Nagy L.G."/>
            <person name="Riley R."/>
            <person name="Tritt A."/>
            <person name="Adam C."/>
            <person name="Daum C."/>
            <person name="Floudas D."/>
            <person name="Sun H."/>
            <person name="Yadav J.S."/>
            <person name="Pangilinan J."/>
            <person name="Larsson K.H."/>
            <person name="Matsuura K."/>
            <person name="Barry K."/>
            <person name="Labutti K."/>
            <person name="Kuo R."/>
            <person name="Ohm R.A."/>
            <person name="Bhattacharya S.S."/>
            <person name="Shirouzu T."/>
            <person name="Yoshinaga Y."/>
            <person name="Martin F.M."/>
            <person name="Grigoriev I.V."/>
            <person name="Hibbett D.S."/>
        </authorList>
    </citation>
    <scope>NUCLEOTIDE SEQUENCE [LARGE SCALE GENOMIC DNA]</scope>
    <source>
        <strain evidence="4 5">CBS 109695</strain>
    </source>
</reference>
<evidence type="ECO:0000256" key="3">
    <source>
        <dbReference type="SAM" id="Phobius"/>
    </source>
</evidence>
<feature type="region of interest" description="Disordered" evidence="2">
    <location>
        <begin position="1221"/>
        <end position="1257"/>
    </location>
</feature>
<feature type="region of interest" description="Disordered" evidence="2">
    <location>
        <begin position="208"/>
        <end position="401"/>
    </location>
</feature>
<gene>
    <name evidence="4" type="ORF">FIBSPDRAFT_1049438</name>
</gene>
<protein>
    <submittedName>
        <fullName evidence="4">Uncharacterized protein</fullName>
    </submittedName>
</protein>
<feature type="region of interest" description="Disordered" evidence="2">
    <location>
        <begin position="583"/>
        <end position="723"/>
    </location>
</feature>
<feature type="compositionally biased region" description="Low complexity" evidence="2">
    <location>
        <begin position="545"/>
        <end position="556"/>
    </location>
</feature>
<dbReference type="OrthoDB" id="9451547at2759"/>
<organism evidence="4 5">
    <name type="scientific">Athelia psychrophila</name>
    <dbReference type="NCBI Taxonomy" id="1759441"/>
    <lineage>
        <taxon>Eukaryota</taxon>
        <taxon>Fungi</taxon>
        <taxon>Dikarya</taxon>
        <taxon>Basidiomycota</taxon>
        <taxon>Agaricomycotina</taxon>
        <taxon>Agaricomycetes</taxon>
        <taxon>Agaricomycetidae</taxon>
        <taxon>Atheliales</taxon>
        <taxon>Atheliaceae</taxon>
        <taxon>Athelia</taxon>
    </lineage>
</organism>
<feature type="compositionally biased region" description="Low complexity" evidence="2">
    <location>
        <begin position="1687"/>
        <end position="1700"/>
    </location>
</feature>
<name>A0A166CC90_9AGAM</name>
<feature type="compositionally biased region" description="Low complexity" evidence="2">
    <location>
        <begin position="1061"/>
        <end position="1094"/>
    </location>
</feature>
<feature type="region of interest" description="Disordered" evidence="2">
    <location>
        <begin position="467"/>
        <end position="497"/>
    </location>
</feature>
<feature type="compositionally biased region" description="Basic and acidic residues" evidence="2">
    <location>
        <begin position="1765"/>
        <end position="1780"/>
    </location>
</feature>
<accession>A0A166CC90</accession>
<feature type="compositionally biased region" description="Basic and acidic residues" evidence="2">
    <location>
        <begin position="218"/>
        <end position="227"/>
    </location>
</feature>
<dbReference type="STRING" id="436010.A0A166CC90"/>
<feature type="region of interest" description="Disordered" evidence="2">
    <location>
        <begin position="738"/>
        <end position="980"/>
    </location>
</feature>
<evidence type="ECO:0000256" key="2">
    <source>
        <dbReference type="SAM" id="MobiDB-lite"/>
    </source>
</evidence>
<feature type="compositionally biased region" description="Basic and acidic residues" evidence="2">
    <location>
        <begin position="258"/>
        <end position="276"/>
    </location>
</feature>
<feature type="compositionally biased region" description="Polar residues" evidence="2">
    <location>
        <begin position="1095"/>
        <end position="1124"/>
    </location>
</feature>
<dbReference type="EMBL" id="KV417632">
    <property type="protein sequence ID" value="KZP13510.1"/>
    <property type="molecule type" value="Genomic_DNA"/>
</dbReference>
<feature type="compositionally biased region" description="Polar residues" evidence="2">
    <location>
        <begin position="1223"/>
        <end position="1244"/>
    </location>
</feature>
<feature type="compositionally biased region" description="Polar residues" evidence="2">
    <location>
        <begin position="1434"/>
        <end position="1451"/>
    </location>
</feature>
<feature type="compositionally biased region" description="Polar residues" evidence="2">
    <location>
        <begin position="812"/>
        <end position="824"/>
    </location>
</feature>
<feature type="compositionally biased region" description="Low complexity" evidence="2">
    <location>
        <begin position="996"/>
        <end position="1012"/>
    </location>
</feature>
<feature type="region of interest" description="Disordered" evidence="2">
    <location>
        <begin position="533"/>
        <end position="567"/>
    </location>
</feature>
<feature type="compositionally biased region" description="Acidic residues" evidence="2">
    <location>
        <begin position="278"/>
        <end position="291"/>
    </location>
</feature>